<sequence>MRGGFRLVARIPYPATTPKYFAVASEVATLVFLRSAGLPTPEVYGYSPTPDNAAGTEYIFMQFVEGTNLRDVLYDLGDGDLISILRQLAELESKLLSMAFPAGGSLYYTEDLVNLARNASGPTKFGVTLKDERFCIGPETSLPLWFGRRSLLDVDRGPYATAEAALIRGAEKERVYLQRFGRPLLPFQRARREAYKYQQQQPSDHIENLDRYLRIASSLVAKNRALDYFCIRHPDLQPGNVIISWSLESNAYVVVGLIDWQHTSILPLSLHAGIPQPLQNYDDIGWQPMTQPSLPENFNDLDDNQREREKELYLRRFVHYHYVKSTKKYNILHYAALADPKGMLRRRLFSHARALWEGETLDLKVALIEVTENWETLTGGGTPCPIMFDPDDVRKTMELDAELAEADRDLGAFRNIIGVGPEGWMPMEQYEEVMARCEEMKEHGLAALEDEAERALVVAHWPFDDMDEGDYM</sequence>
<dbReference type="Proteomes" id="UP000027222">
    <property type="component" value="Unassembled WGS sequence"/>
</dbReference>
<dbReference type="GO" id="GO:0005739">
    <property type="term" value="C:mitochondrion"/>
    <property type="evidence" value="ECO:0007669"/>
    <property type="project" value="TreeGrafter"/>
</dbReference>
<dbReference type="PANTHER" id="PTHR36091">
    <property type="entry name" value="ALTERED INHERITANCE OF MITOCHONDRIA PROTEIN 9, MITOCHONDRIAL"/>
    <property type="match status" value="1"/>
</dbReference>
<dbReference type="AlphaFoldDB" id="A0A067TQH4"/>
<dbReference type="STRING" id="685588.A0A067TQH4"/>
<reference evidence="3" key="1">
    <citation type="journal article" date="2014" name="Proc. Natl. Acad. Sci. U.S.A.">
        <title>Extensive sampling of basidiomycete genomes demonstrates inadequacy of the white-rot/brown-rot paradigm for wood decay fungi.</title>
        <authorList>
            <person name="Riley R."/>
            <person name="Salamov A.A."/>
            <person name="Brown D.W."/>
            <person name="Nagy L.G."/>
            <person name="Floudas D."/>
            <person name="Held B.W."/>
            <person name="Levasseur A."/>
            <person name="Lombard V."/>
            <person name="Morin E."/>
            <person name="Otillar R."/>
            <person name="Lindquist E.A."/>
            <person name="Sun H."/>
            <person name="LaButti K.M."/>
            <person name="Schmutz J."/>
            <person name="Jabbour D."/>
            <person name="Luo H."/>
            <person name="Baker S.E."/>
            <person name="Pisabarro A.G."/>
            <person name="Walton J.D."/>
            <person name="Blanchette R.A."/>
            <person name="Henrissat B."/>
            <person name="Martin F."/>
            <person name="Cullen D."/>
            <person name="Hibbett D.S."/>
            <person name="Grigoriev I.V."/>
        </authorList>
    </citation>
    <scope>NUCLEOTIDE SEQUENCE [LARGE SCALE GENOMIC DNA]</scope>
    <source>
        <strain evidence="3">CBS 339.88</strain>
    </source>
</reference>
<proteinExistence type="predicted"/>
<dbReference type="InterPro" id="IPR002575">
    <property type="entry name" value="Aminoglycoside_PTrfase"/>
</dbReference>
<dbReference type="SUPFAM" id="SSF56112">
    <property type="entry name" value="Protein kinase-like (PK-like)"/>
    <property type="match status" value="1"/>
</dbReference>
<evidence type="ECO:0000313" key="3">
    <source>
        <dbReference type="Proteomes" id="UP000027222"/>
    </source>
</evidence>
<dbReference type="PANTHER" id="PTHR36091:SF2">
    <property type="entry name" value="AMINOGLYCOSIDE PHOSPHOTRANSFERASE DOMAIN-CONTAINING PROTEIN"/>
    <property type="match status" value="1"/>
</dbReference>
<dbReference type="InterPro" id="IPR051035">
    <property type="entry name" value="Mito_inheritance_9"/>
</dbReference>
<accession>A0A067TQH4</accession>
<name>A0A067TQH4_GALM3</name>
<gene>
    <name evidence="2" type="ORF">GALMADRAFT_60691</name>
</gene>
<dbReference type="InterPro" id="IPR011009">
    <property type="entry name" value="Kinase-like_dom_sf"/>
</dbReference>
<evidence type="ECO:0000259" key="1">
    <source>
        <dbReference type="Pfam" id="PF01636"/>
    </source>
</evidence>
<dbReference type="EMBL" id="KL142371">
    <property type="protein sequence ID" value="KDR81233.1"/>
    <property type="molecule type" value="Genomic_DNA"/>
</dbReference>
<dbReference type="OrthoDB" id="2831558at2759"/>
<feature type="domain" description="Aminoglycoside phosphotransferase" evidence="1">
    <location>
        <begin position="6"/>
        <end position="265"/>
    </location>
</feature>
<evidence type="ECO:0000313" key="2">
    <source>
        <dbReference type="EMBL" id="KDR81233.1"/>
    </source>
</evidence>
<keyword evidence="3" id="KW-1185">Reference proteome</keyword>
<dbReference type="Pfam" id="PF01636">
    <property type="entry name" value="APH"/>
    <property type="match status" value="1"/>
</dbReference>
<dbReference type="HOGENOM" id="CLU_019189_9_1_1"/>
<organism evidence="2 3">
    <name type="scientific">Galerina marginata (strain CBS 339.88)</name>
    <dbReference type="NCBI Taxonomy" id="685588"/>
    <lineage>
        <taxon>Eukaryota</taxon>
        <taxon>Fungi</taxon>
        <taxon>Dikarya</taxon>
        <taxon>Basidiomycota</taxon>
        <taxon>Agaricomycotina</taxon>
        <taxon>Agaricomycetes</taxon>
        <taxon>Agaricomycetidae</taxon>
        <taxon>Agaricales</taxon>
        <taxon>Agaricineae</taxon>
        <taxon>Strophariaceae</taxon>
        <taxon>Galerina</taxon>
    </lineage>
</organism>
<protein>
    <recommendedName>
        <fullName evidence="1">Aminoglycoside phosphotransferase domain-containing protein</fullName>
    </recommendedName>
</protein>